<dbReference type="AlphaFoldDB" id="A0A1L8WQ48"/>
<protein>
    <submittedName>
        <fullName evidence="1">Uncharacterized protein</fullName>
    </submittedName>
</protein>
<reference evidence="1 2" key="1">
    <citation type="submission" date="2014-12" db="EMBL/GenBank/DDBJ databases">
        <title>Draft genome sequences of 29 type strains of Enterococci.</title>
        <authorList>
            <person name="Zhong Z."/>
            <person name="Sun Z."/>
            <person name="Liu W."/>
            <person name="Zhang W."/>
            <person name="Zhang H."/>
        </authorList>
    </citation>
    <scope>NUCLEOTIDE SEQUENCE [LARGE SCALE GENOMIC DNA]</scope>
    <source>
        <strain evidence="1 2">DSM 15687</strain>
    </source>
</reference>
<accession>A0A1L8WQ48</accession>
<organism evidence="1 2">
    <name type="scientific">Enterococcus ratti</name>
    <dbReference type="NCBI Taxonomy" id="150033"/>
    <lineage>
        <taxon>Bacteria</taxon>
        <taxon>Bacillati</taxon>
        <taxon>Bacillota</taxon>
        <taxon>Bacilli</taxon>
        <taxon>Lactobacillales</taxon>
        <taxon>Enterococcaceae</taxon>
        <taxon>Enterococcus</taxon>
    </lineage>
</organism>
<gene>
    <name evidence="1" type="ORF">RV14_GL001832</name>
</gene>
<name>A0A1L8WQ48_9ENTE</name>
<dbReference type="EMBL" id="JXLB01000005">
    <property type="protein sequence ID" value="OJG83137.1"/>
    <property type="molecule type" value="Genomic_DNA"/>
</dbReference>
<sequence length="65" mass="7514">MTITEGNYRKKATQVTVNSLDNPITNQEIMNQESVKCQFVNLEPSMIGNPMYYRADKIQLMDTKK</sequence>
<dbReference type="Proteomes" id="UP000182152">
    <property type="component" value="Unassembled WGS sequence"/>
</dbReference>
<comment type="caution">
    <text evidence="1">The sequence shown here is derived from an EMBL/GenBank/DDBJ whole genome shotgun (WGS) entry which is preliminary data.</text>
</comment>
<evidence type="ECO:0000313" key="2">
    <source>
        <dbReference type="Proteomes" id="UP000182152"/>
    </source>
</evidence>
<proteinExistence type="predicted"/>
<evidence type="ECO:0000313" key="1">
    <source>
        <dbReference type="EMBL" id="OJG83137.1"/>
    </source>
</evidence>
<keyword evidence="2" id="KW-1185">Reference proteome</keyword>